<accession>K8ECP6</accession>
<keyword evidence="2" id="KW-1185">Reference proteome</keyword>
<organism evidence="1 2">
    <name type="scientific">Bathycoccus prasinos</name>
    <dbReference type="NCBI Taxonomy" id="41875"/>
    <lineage>
        <taxon>Eukaryota</taxon>
        <taxon>Viridiplantae</taxon>
        <taxon>Chlorophyta</taxon>
        <taxon>Mamiellophyceae</taxon>
        <taxon>Mamiellales</taxon>
        <taxon>Bathycoccaceae</taxon>
        <taxon>Bathycoccus</taxon>
    </lineage>
</organism>
<sequence length="656" mass="72575">MNVDREEPPRQPFAAARMQAAKQDGGAFVPTLNGGSFASTRVPVVPSLNARAIGDLVKNWNLNALAPSGVNAGSATAMNNAKRQKSNGGGATQQQQRGMHAMVKVIDGESMLVNRCLNERGHVKTSNEVNVALILKELPAHVQALLMANDEEEAKEWQRRTMSVVSDLEREEEEENAFGFGEYLMNSLDVLKRVVSLRLLRSVKHYFEKIGYDPTPAVLNAVLCVLRRISMMDTNFFSENNDNDKDSSNTSLELKCGIMKTCVDIVTGMWEQDLVKCAAELATYPVPTTIAQKENNRNGKETFHEENMLMAFYDAAYAMTREVYATIDDEKRNISETEEFRAFLDTFASFAFSTEIVEYAHHSGGKLETMRMVRLALALLQYASKENSNLGDTELWTRLWYTAKGAQCLRTICTADVDNESGETLYDKYLHDVALETSNDVEKAANVVARDCLKLATECAALAFAQALDAVYPKYNAPAFFGSFGMNGNGDSKRWRVFATLARCCEVLCEDSEVRDAVISALIVPLAKFMSNVVRGRSGDGSKKIFPKPAGTFFVIFEEVRIRGGTQKATETVKLAWMFIYGTIASAQAAPFMKSKSFGKEFALLLKDASSENPDIHGGAHTAEHVRDLLSELHDNVKSLVGAENSKLFETFLAEL</sequence>
<protein>
    <submittedName>
        <fullName evidence="1">Uncharacterized protein</fullName>
    </submittedName>
</protein>
<dbReference type="KEGG" id="bpg:Bathy03g02760"/>
<evidence type="ECO:0000313" key="2">
    <source>
        <dbReference type="Proteomes" id="UP000198341"/>
    </source>
</evidence>
<dbReference type="Proteomes" id="UP000198341">
    <property type="component" value="Chromosome 3"/>
</dbReference>
<dbReference type="RefSeq" id="XP_007514302.1">
    <property type="nucleotide sequence ID" value="XM_007514240.1"/>
</dbReference>
<gene>
    <name evidence="1" type="ORF">Bathy03g02760</name>
</gene>
<evidence type="ECO:0000313" key="1">
    <source>
        <dbReference type="EMBL" id="CCO15739.1"/>
    </source>
</evidence>
<proteinExistence type="predicted"/>
<reference evidence="1 2" key="1">
    <citation type="submission" date="2011-10" db="EMBL/GenBank/DDBJ databases">
        <authorList>
            <person name="Genoscope - CEA"/>
        </authorList>
    </citation>
    <scope>NUCLEOTIDE SEQUENCE [LARGE SCALE GENOMIC DNA]</scope>
    <source>
        <strain evidence="1 2">RCC 1105</strain>
    </source>
</reference>
<dbReference type="GeneID" id="19016813"/>
<dbReference type="AlphaFoldDB" id="K8ECP6"/>
<name>K8ECP6_9CHLO</name>
<dbReference type="EMBL" id="FO082276">
    <property type="protein sequence ID" value="CCO15739.1"/>
    <property type="molecule type" value="Genomic_DNA"/>
</dbReference>